<evidence type="ECO:0008006" key="3">
    <source>
        <dbReference type="Google" id="ProtNLM"/>
    </source>
</evidence>
<dbReference type="EMBL" id="JAYKBW010000010">
    <property type="protein sequence ID" value="MEB3075505.1"/>
    <property type="molecule type" value="Genomic_DNA"/>
</dbReference>
<keyword evidence="2" id="KW-1185">Reference proteome</keyword>
<gene>
    <name evidence="1" type="ORF">VJJ08_09375</name>
</gene>
<reference evidence="1 2" key="1">
    <citation type="submission" date="2023-12" db="EMBL/GenBank/DDBJ databases">
        <title>Genomic sequences of Capnocytophaga and Parvimonas strains.</title>
        <authorList>
            <person name="Watt R.M."/>
            <person name="Wang M."/>
            <person name="Yang T."/>
            <person name="Tong W.M."/>
        </authorList>
    </citation>
    <scope>NUCLEOTIDE SEQUENCE [LARGE SCALE GENOMIC DNA]</scope>
    <source>
        <strain evidence="1 2">CCUG 13096</strain>
    </source>
</reference>
<sequence length="134" mass="15768">MKEKLRSHILNLYMMALSDGYFAPEELEVILKIAQDKGISKEEFEEIISHPTGVEFHLPDTFMDKIKLLFDFVKVILADGVIENDEIDMFMRFCKRFQFSDDESKELFDWLVQLAKKELSTDLIEEEIQNLLKS</sequence>
<dbReference type="RefSeq" id="WP_323983684.1">
    <property type="nucleotide sequence ID" value="NZ_JAYKBW010000010.1"/>
</dbReference>
<dbReference type="InterPro" id="IPR029024">
    <property type="entry name" value="TerB-like"/>
</dbReference>
<comment type="caution">
    <text evidence="1">The sequence shown here is derived from an EMBL/GenBank/DDBJ whole genome shotgun (WGS) entry which is preliminary data.</text>
</comment>
<evidence type="ECO:0000313" key="2">
    <source>
        <dbReference type="Proteomes" id="UP001311730"/>
    </source>
</evidence>
<dbReference type="Gene3D" id="1.10.3680.10">
    <property type="entry name" value="TerB-like"/>
    <property type="match status" value="2"/>
</dbReference>
<dbReference type="Proteomes" id="UP001311730">
    <property type="component" value="Unassembled WGS sequence"/>
</dbReference>
<organism evidence="1 2">
    <name type="scientific">Capnocytophaga gingivalis</name>
    <dbReference type="NCBI Taxonomy" id="1017"/>
    <lineage>
        <taxon>Bacteria</taxon>
        <taxon>Pseudomonadati</taxon>
        <taxon>Bacteroidota</taxon>
        <taxon>Flavobacteriia</taxon>
        <taxon>Flavobacteriales</taxon>
        <taxon>Flavobacteriaceae</taxon>
        <taxon>Capnocytophaga</taxon>
    </lineage>
</organism>
<accession>A0ABU5Z971</accession>
<protein>
    <recommendedName>
        <fullName evidence="3">TerB family tellurite resistance protein</fullName>
    </recommendedName>
</protein>
<dbReference type="SUPFAM" id="SSF158682">
    <property type="entry name" value="TerB-like"/>
    <property type="match status" value="1"/>
</dbReference>
<proteinExistence type="predicted"/>
<evidence type="ECO:0000313" key="1">
    <source>
        <dbReference type="EMBL" id="MEB3075505.1"/>
    </source>
</evidence>
<dbReference type="CDD" id="cd07177">
    <property type="entry name" value="terB_like"/>
    <property type="match status" value="2"/>
</dbReference>
<name>A0ABU5Z971_9FLAO</name>